<keyword evidence="5" id="KW-1185">Reference proteome</keyword>
<feature type="region of interest" description="Disordered" evidence="1">
    <location>
        <begin position="135"/>
        <end position="156"/>
    </location>
</feature>
<dbReference type="NCBIfam" id="NF038123">
    <property type="entry name" value="NF038123_dom"/>
    <property type="match status" value="2"/>
</dbReference>
<evidence type="ECO:0000313" key="4">
    <source>
        <dbReference type="EMBL" id="KFE62640.1"/>
    </source>
</evidence>
<feature type="chain" id="PRO_5001799381" description="Spondin domain-containing protein" evidence="2">
    <location>
        <begin position="22"/>
        <end position="459"/>
    </location>
</feature>
<dbReference type="InterPro" id="IPR038678">
    <property type="entry name" value="Spondin_N_sf"/>
</dbReference>
<protein>
    <recommendedName>
        <fullName evidence="3">Spondin domain-containing protein</fullName>
    </recommendedName>
</protein>
<dbReference type="EMBL" id="JMCB01000020">
    <property type="protein sequence ID" value="KFE62640.1"/>
    <property type="molecule type" value="Genomic_DNA"/>
</dbReference>
<feature type="region of interest" description="Disordered" evidence="1">
    <location>
        <begin position="411"/>
        <end position="430"/>
    </location>
</feature>
<proteinExistence type="predicted"/>
<accession>A0A085W4M7</accession>
<feature type="domain" description="Spondin" evidence="3">
    <location>
        <begin position="289"/>
        <end position="408"/>
    </location>
</feature>
<dbReference type="AlphaFoldDB" id="A0A085W4M7"/>
<dbReference type="STRING" id="394096.DB31_3754"/>
<reference evidence="4 5" key="1">
    <citation type="submission" date="2014-04" db="EMBL/GenBank/DDBJ databases">
        <title>Genome assembly of Hyalangium minutum DSM 14724.</title>
        <authorList>
            <person name="Sharma G."/>
            <person name="Subramanian S."/>
        </authorList>
    </citation>
    <scope>NUCLEOTIDE SEQUENCE [LARGE SCALE GENOMIC DNA]</scope>
    <source>
        <strain evidence="4 5">DSM 14724</strain>
    </source>
</reference>
<name>A0A085W4M7_9BACT</name>
<dbReference type="PROSITE" id="PS51257">
    <property type="entry name" value="PROKAR_LIPOPROTEIN"/>
    <property type="match status" value="1"/>
</dbReference>
<dbReference type="Gene3D" id="2.60.40.2130">
    <property type="entry name" value="F-spondin domain"/>
    <property type="match status" value="2"/>
</dbReference>
<feature type="signal peptide" evidence="2">
    <location>
        <begin position="1"/>
        <end position="21"/>
    </location>
</feature>
<comment type="caution">
    <text evidence="4">The sequence shown here is derived from an EMBL/GenBank/DDBJ whole genome shotgun (WGS) entry which is preliminary data.</text>
</comment>
<organism evidence="4 5">
    <name type="scientific">Hyalangium minutum</name>
    <dbReference type="NCBI Taxonomy" id="394096"/>
    <lineage>
        <taxon>Bacteria</taxon>
        <taxon>Pseudomonadati</taxon>
        <taxon>Myxococcota</taxon>
        <taxon>Myxococcia</taxon>
        <taxon>Myxococcales</taxon>
        <taxon>Cystobacterineae</taxon>
        <taxon>Archangiaceae</taxon>
        <taxon>Hyalangium</taxon>
    </lineage>
</organism>
<sequence>MIKSHAGRVSTLLASALLASACGGEDEPQQPVEPTTFKVRLENVVPFTQLKSGVYNTRVGGTAPGPLAPGEAYEFSFTAGKGQKLAFASMLGQSNDWFFAPAAGGLELYENGNPISGDVTARVYLYDAGTEVDEEPAVGAHTGPNQGSSLDGPGAADANATVRRVTSPTTLSNGTMFDVPAVAAMIRVTVTPNAATRQFTVRIENVADDKSTLQTSQGPKPVRVSPGVWTLTAGGEPLFTEGQKDRGLGLEAIAEMGQVTGLAAELASTTGTATPVSPGLFLVTASGHTLFSVGKPDSGMGLERIAEEGNVTSLYESMKGHVSAQDMLGVFNTPEGASSPGPLRPGSAYTFEVSARPGDKLSFVTMYGMSNDWFFGTSSEGIALFDAMEQPVMGDFSSALRLYDAGTELSEELGIGPNTGPQQSGANMGMADTDMNVREVGSSVYGIPVTQHLKLTISR</sequence>
<evidence type="ECO:0000256" key="1">
    <source>
        <dbReference type="SAM" id="MobiDB-lite"/>
    </source>
</evidence>
<dbReference type="Proteomes" id="UP000028725">
    <property type="component" value="Unassembled WGS sequence"/>
</dbReference>
<evidence type="ECO:0000256" key="2">
    <source>
        <dbReference type="SAM" id="SignalP"/>
    </source>
</evidence>
<dbReference type="Pfam" id="PF06468">
    <property type="entry name" value="Spond_N"/>
    <property type="match status" value="1"/>
</dbReference>
<gene>
    <name evidence="4" type="ORF">DB31_3754</name>
</gene>
<dbReference type="RefSeq" id="WP_052420541.1">
    <property type="nucleotide sequence ID" value="NZ_JMCB01000020.1"/>
</dbReference>
<evidence type="ECO:0000313" key="5">
    <source>
        <dbReference type="Proteomes" id="UP000028725"/>
    </source>
</evidence>
<evidence type="ECO:0000259" key="3">
    <source>
        <dbReference type="Pfam" id="PF06468"/>
    </source>
</evidence>
<dbReference type="InterPro" id="IPR009465">
    <property type="entry name" value="Spondin_N"/>
</dbReference>
<keyword evidence="2" id="KW-0732">Signal</keyword>
<dbReference type="OrthoDB" id="1013900at2"/>